<dbReference type="GO" id="GO:0005789">
    <property type="term" value="C:endoplasmic reticulum membrane"/>
    <property type="evidence" value="ECO:0007669"/>
    <property type="project" value="UniProtKB-SubCell"/>
</dbReference>
<gene>
    <name evidence="14" type="ORF">MNBD_ACTINO02-1786</name>
</gene>
<evidence type="ECO:0000256" key="1">
    <source>
        <dbReference type="ARBA" id="ARBA00004389"/>
    </source>
</evidence>
<evidence type="ECO:0000256" key="2">
    <source>
        <dbReference type="ARBA" id="ARBA00004922"/>
    </source>
</evidence>
<evidence type="ECO:0000256" key="12">
    <source>
        <dbReference type="ARBA" id="ARBA00045097"/>
    </source>
</evidence>
<evidence type="ECO:0000256" key="11">
    <source>
        <dbReference type="ARBA" id="ARBA00023136"/>
    </source>
</evidence>
<evidence type="ECO:0000259" key="13">
    <source>
        <dbReference type="Pfam" id="PF00535"/>
    </source>
</evidence>
<name>A0A3B0SL15_9ZZZZ</name>
<comment type="catalytic activity">
    <reaction evidence="12">
        <text>a di-trans,poly-cis-dolichyl phosphate + UDP-alpha-D-glucose = a di-trans,poly-cis-dolichyl beta-D-glucosyl phosphate + UDP</text>
        <dbReference type="Rhea" id="RHEA:15401"/>
        <dbReference type="Rhea" id="RHEA-COMP:19498"/>
        <dbReference type="Rhea" id="RHEA-COMP:19502"/>
        <dbReference type="ChEBI" id="CHEBI:57525"/>
        <dbReference type="ChEBI" id="CHEBI:57683"/>
        <dbReference type="ChEBI" id="CHEBI:58223"/>
        <dbReference type="ChEBI" id="CHEBI:58885"/>
        <dbReference type="EC" id="2.4.1.117"/>
    </reaction>
    <physiologicalReaction direction="left-to-right" evidence="12">
        <dbReference type="Rhea" id="RHEA:15402"/>
    </physiologicalReaction>
</comment>
<reference evidence="14" key="1">
    <citation type="submission" date="2018-06" db="EMBL/GenBank/DDBJ databases">
        <authorList>
            <person name="Zhirakovskaya E."/>
        </authorList>
    </citation>
    <scope>NUCLEOTIDE SEQUENCE</scope>
</reference>
<evidence type="ECO:0000256" key="7">
    <source>
        <dbReference type="ARBA" id="ARBA00022692"/>
    </source>
</evidence>
<dbReference type="CDD" id="cd04188">
    <property type="entry name" value="DPG_synthase"/>
    <property type="match status" value="1"/>
</dbReference>
<dbReference type="InterPro" id="IPR001173">
    <property type="entry name" value="Glyco_trans_2-like"/>
</dbReference>
<keyword evidence="6" id="KW-0808">Transferase</keyword>
<dbReference type="PANTHER" id="PTHR10859">
    <property type="entry name" value="GLYCOSYL TRANSFERASE"/>
    <property type="match status" value="1"/>
</dbReference>
<dbReference type="InterPro" id="IPR035518">
    <property type="entry name" value="DPG_synthase"/>
</dbReference>
<keyword evidence="10" id="KW-1133">Transmembrane helix</keyword>
<dbReference type="Gene3D" id="3.90.550.10">
    <property type="entry name" value="Spore Coat Polysaccharide Biosynthesis Protein SpsA, Chain A"/>
    <property type="match status" value="1"/>
</dbReference>
<dbReference type="EMBL" id="UOEK01000355">
    <property type="protein sequence ID" value="VAW06515.1"/>
    <property type="molecule type" value="Genomic_DNA"/>
</dbReference>
<comment type="pathway">
    <text evidence="2">Protein modification; protein glycosylation.</text>
</comment>
<keyword evidence="5" id="KW-0328">Glycosyltransferase</keyword>
<keyword evidence="9" id="KW-0735">Signal-anchor</keyword>
<organism evidence="14">
    <name type="scientific">hydrothermal vent metagenome</name>
    <dbReference type="NCBI Taxonomy" id="652676"/>
    <lineage>
        <taxon>unclassified sequences</taxon>
        <taxon>metagenomes</taxon>
        <taxon>ecological metagenomes</taxon>
    </lineage>
</organism>
<accession>A0A3B0SL15</accession>
<evidence type="ECO:0000313" key="14">
    <source>
        <dbReference type="EMBL" id="VAW06515.1"/>
    </source>
</evidence>
<sequence length="240" mass="25658">MISVVIPAYNEASRITPTIEELIEYLADASIDAEIIVVDDGSTDDTVGVATRALRGFPSGKVIPTSPNRGKGHAVRVGMLAASRPLRLFMDADGSTSLDSLGPCLEAVQADPTGRTIAIASVAVKGAVITHPQPFPRGLAGRVANLVIQALVLPGIKDTQRGFKLFSAQAAEAAFADATVNGWLFDVETLALAKRRGYTIVEIPVVWEHREDSRVTGGSYFATLGELLTIRWRLWFGTTN</sequence>
<keyword evidence="11" id="KW-0472">Membrane</keyword>
<dbReference type="GO" id="GO:0004581">
    <property type="term" value="F:dolichyl-phosphate beta-glucosyltransferase activity"/>
    <property type="evidence" value="ECO:0007669"/>
    <property type="project" value="UniProtKB-EC"/>
</dbReference>
<protein>
    <recommendedName>
        <fullName evidence="4">dolichyl-phosphate beta-glucosyltransferase</fullName>
        <ecNumber evidence="4">2.4.1.117</ecNumber>
    </recommendedName>
</protein>
<evidence type="ECO:0000256" key="4">
    <source>
        <dbReference type="ARBA" id="ARBA00012583"/>
    </source>
</evidence>
<keyword evidence="8" id="KW-0256">Endoplasmic reticulum</keyword>
<comment type="subcellular location">
    <subcellularLocation>
        <location evidence="1">Endoplasmic reticulum membrane</location>
        <topology evidence="1">Single-pass membrane protein</topology>
    </subcellularLocation>
</comment>
<keyword evidence="7" id="KW-0812">Transmembrane</keyword>
<feature type="domain" description="Glycosyltransferase 2-like" evidence="13">
    <location>
        <begin position="3"/>
        <end position="169"/>
    </location>
</feature>
<proteinExistence type="inferred from homology"/>
<evidence type="ECO:0000256" key="5">
    <source>
        <dbReference type="ARBA" id="ARBA00022676"/>
    </source>
</evidence>
<evidence type="ECO:0000256" key="9">
    <source>
        <dbReference type="ARBA" id="ARBA00022968"/>
    </source>
</evidence>
<dbReference type="GO" id="GO:0006487">
    <property type="term" value="P:protein N-linked glycosylation"/>
    <property type="evidence" value="ECO:0007669"/>
    <property type="project" value="TreeGrafter"/>
</dbReference>
<dbReference type="AlphaFoldDB" id="A0A3B0SL15"/>
<evidence type="ECO:0000256" key="6">
    <source>
        <dbReference type="ARBA" id="ARBA00022679"/>
    </source>
</evidence>
<evidence type="ECO:0000256" key="8">
    <source>
        <dbReference type="ARBA" id="ARBA00022824"/>
    </source>
</evidence>
<dbReference type="EC" id="2.4.1.117" evidence="4"/>
<dbReference type="PANTHER" id="PTHR10859:SF91">
    <property type="entry name" value="DOLICHYL-PHOSPHATE BETA-GLUCOSYLTRANSFERASE"/>
    <property type="match status" value="1"/>
</dbReference>
<dbReference type="SUPFAM" id="SSF53448">
    <property type="entry name" value="Nucleotide-diphospho-sugar transferases"/>
    <property type="match status" value="1"/>
</dbReference>
<comment type="similarity">
    <text evidence="3">Belongs to the glycosyltransferase 2 family.</text>
</comment>
<evidence type="ECO:0000256" key="3">
    <source>
        <dbReference type="ARBA" id="ARBA00006739"/>
    </source>
</evidence>
<dbReference type="Pfam" id="PF00535">
    <property type="entry name" value="Glycos_transf_2"/>
    <property type="match status" value="1"/>
</dbReference>
<dbReference type="InterPro" id="IPR029044">
    <property type="entry name" value="Nucleotide-diphossugar_trans"/>
</dbReference>
<evidence type="ECO:0000256" key="10">
    <source>
        <dbReference type="ARBA" id="ARBA00022989"/>
    </source>
</evidence>